<feature type="transmembrane region" description="Helical" evidence="13">
    <location>
        <begin position="420"/>
        <end position="439"/>
    </location>
</feature>
<dbReference type="GO" id="GO:0006811">
    <property type="term" value="P:monoatomic ion transport"/>
    <property type="evidence" value="ECO:0007669"/>
    <property type="project" value="UniProtKB-KW"/>
</dbReference>
<accession>H5Y4M3</accession>
<evidence type="ECO:0000313" key="14">
    <source>
        <dbReference type="EMBL" id="EHQ89621.1"/>
    </source>
</evidence>
<evidence type="ECO:0000256" key="6">
    <source>
        <dbReference type="ARBA" id="ARBA00022449"/>
    </source>
</evidence>
<dbReference type="AlphaFoldDB" id="H5Y4M3"/>
<evidence type="ECO:0000256" key="10">
    <source>
        <dbReference type="ARBA" id="ARBA00023065"/>
    </source>
</evidence>
<keyword evidence="5" id="KW-0813">Transport</keyword>
<dbReference type="Pfam" id="PF01554">
    <property type="entry name" value="MatE"/>
    <property type="match status" value="2"/>
</dbReference>
<evidence type="ECO:0000256" key="5">
    <source>
        <dbReference type="ARBA" id="ARBA00022448"/>
    </source>
</evidence>
<keyword evidence="9 13" id="KW-1133">Transmembrane helix</keyword>
<comment type="subcellular location">
    <subcellularLocation>
        <location evidence="2">Cell membrane</location>
        <topology evidence="2">Multi-pass membrane protein</topology>
    </subcellularLocation>
</comment>
<feature type="transmembrane region" description="Helical" evidence="13">
    <location>
        <begin position="361"/>
        <end position="380"/>
    </location>
</feature>
<sequence length="446" mass="47888">MPAEKARNKNMTEGAIGKQLILFALPLLAGSLIQQLYNTVDLIFVGQLLGKEAAAAVGASSLLITCMVGFFTGMSVGSGIVAAKCFGVGNYRELGRIIHTGVAIGVFGGALLMAVGYIFAPVFLRWLNTPEDIFIQATGYIRIYFLSLIPLVGYNIGAGILRALGDSKSPMIYQLVGGLTNVAANALFICLLGWGVKGSALASLIAQGLAAALVFFHLSRLDEAYRLRPRQIRIDRTAGGQILAVGIPAGIQAMVITLSNLIVQYNINSLGVDSIAAFTAYFKVELFIYLPIMAYGQAATIFTGQNFGAGKLERVKRGTRVSLWAGIITTVVLSGLVLIFARQAFALFSNDAGVIELGRKLAFTTFPFYFIYLVMEVLAASIRGTGKALPPMLIILTNICILRIALLSIMTVIAPGIRGIAIVYPITWASTALCMFVYYRRMPKEV</sequence>
<dbReference type="EMBL" id="CM001441">
    <property type="protein sequence ID" value="EHQ89621.1"/>
    <property type="molecule type" value="Genomic_DNA"/>
</dbReference>
<evidence type="ECO:0000256" key="4">
    <source>
        <dbReference type="ARBA" id="ARBA00020268"/>
    </source>
</evidence>
<dbReference type="InterPro" id="IPR050222">
    <property type="entry name" value="MATE_MdtK"/>
</dbReference>
<feature type="transmembrane region" description="Helical" evidence="13">
    <location>
        <begin position="20"/>
        <end position="37"/>
    </location>
</feature>
<reference evidence="14 15" key="1">
    <citation type="submission" date="2011-11" db="EMBL/GenBank/DDBJ databases">
        <title>The Noncontiguous Finished genome of Desulfosporosinus youngiae DSM 17734.</title>
        <authorList>
            <consortium name="US DOE Joint Genome Institute (JGI-PGF)"/>
            <person name="Lucas S."/>
            <person name="Han J."/>
            <person name="Lapidus A."/>
            <person name="Cheng J.-F."/>
            <person name="Goodwin L."/>
            <person name="Pitluck S."/>
            <person name="Peters L."/>
            <person name="Ovchinnikova G."/>
            <person name="Lu M."/>
            <person name="Land M.L."/>
            <person name="Hauser L."/>
            <person name="Pester M."/>
            <person name="Spring S."/>
            <person name="Ollivier B."/>
            <person name="Rattei T."/>
            <person name="Klenk H.-P."/>
            <person name="Wagner M."/>
            <person name="Loy A."/>
            <person name="Woyke T.J."/>
        </authorList>
    </citation>
    <scope>NUCLEOTIDE SEQUENCE [LARGE SCALE GENOMIC DNA]</scope>
    <source>
        <strain evidence="14 15">DSM 17734</strain>
    </source>
</reference>
<proteinExistence type="inferred from homology"/>
<dbReference type="STRING" id="768710.DesyoDRAFT_2555"/>
<dbReference type="InterPro" id="IPR048279">
    <property type="entry name" value="MdtK-like"/>
</dbReference>
<keyword evidence="10" id="KW-0406">Ion transport</keyword>
<comment type="function">
    <text evidence="1">Multidrug efflux pump.</text>
</comment>
<evidence type="ECO:0000256" key="12">
    <source>
        <dbReference type="ARBA" id="ARBA00031636"/>
    </source>
</evidence>
<protein>
    <recommendedName>
        <fullName evidence="4">Probable multidrug resistance protein NorM</fullName>
    </recommendedName>
    <alternativeName>
        <fullName evidence="12">Multidrug-efflux transporter</fullName>
    </alternativeName>
</protein>
<dbReference type="HOGENOM" id="CLU_012893_5_0_9"/>
<keyword evidence="8 13" id="KW-0812">Transmembrane</keyword>
<name>H5Y4M3_9FIRM</name>
<dbReference type="PIRSF" id="PIRSF006603">
    <property type="entry name" value="DinF"/>
    <property type="match status" value="1"/>
</dbReference>
<feature type="transmembrane region" description="Helical" evidence="13">
    <location>
        <begin position="57"/>
        <end position="85"/>
    </location>
</feature>
<comment type="similarity">
    <text evidence="3">Belongs to the multi antimicrobial extrusion (MATE) (TC 2.A.66.1) family.</text>
</comment>
<dbReference type="GO" id="GO:0005886">
    <property type="term" value="C:plasma membrane"/>
    <property type="evidence" value="ECO:0007669"/>
    <property type="project" value="UniProtKB-SubCell"/>
</dbReference>
<dbReference type="PANTHER" id="PTHR43298:SF2">
    <property type="entry name" value="FMN_FAD EXPORTER YEEO-RELATED"/>
    <property type="match status" value="1"/>
</dbReference>
<evidence type="ECO:0000256" key="11">
    <source>
        <dbReference type="ARBA" id="ARBA00023136"/>
    </source>
</evidence>
<dbReference type="GO" id="GO:0015297">
    <property type="term" value="F:antiporter activity"/>
    <property type="evidence" value="ECO:0007669"/>
    <property type="project" value="UniProtKB-KW"/>
</dbReference>
<gene>
    <name evidence="14" type="ORF">DesyoDRAFT_2555</name>
</gene>
<keyword evidence="6" id="KW-0050">Antiport</keyword>
<evidence type="ECO:0000256" key="7">
    <source>
        <dbReference type="ARBA" id="ARBA00022475"/>
    </source>
</evidence>
<dbReference type="CDD" id="cd13138">
    <property type="entry name" value="MATE_yoeA_like"/>
    <property type="match status" value="1"/>
</dbReference>
<dbReference type="eggNOG" id="COG0534">
    <property type="taxonomic scope" value="Bacteria"/>
</dbReference>
<feature type="transmembrane region" description="Helical" evidence="13">
    <location>
        <begin position="200"/>
        <end position="221"/>
    </location>
</feature>
<keyword evidence="7" id="KW-1003">Cell membrane</keyword>
<dbReference type="InterPro" id="IPR002528">
    <property type="entry name" value="MATE_fam"/>
</dbReference>
<evidence type="ECO:0000256" key="3">
    <source>
        <dbReference type="ARBA" id="ARBA00010199"/>
    </source>
</evidence>
<feature type="transmembrane region" description="Helical" evidence="13">
    <location>
        <begin position="97"/>
        <end position="120"/>
    </location>
</feature>
<keyword evidence="11 13" id="KW-0472">Membrane</keyword>
<evidence type="ECO:0000256" key="8">
    <source>
        <dbReference type="ARBA" id="ARBA00022692"/>
    </source>
</evidence>
<organism evidence="14 15">
    <name type="scientific">Desulfosporosinus youngiae DSM 17734</name>
    <dbReference type="NCBI Taxonomy" id="768710"/>
    <lineage>
        <taxon>Bacteria</taxon>
        <taxon>Bacillati</taxon>
        <taxon>Bacillota</taxon>
        <taxon>Clostridia</taxon>
        <taxon>Eubacteriales</taxon>
        <taxon>Desulfitobacteriaceae</taxon>
        <taxon>Desulfosporosinus</taxon>
    </lineage>
</organism>
<evidence type="ECO:0000256" key="1">
    <source>
        <dbReference type="ARBA" id="ARBA00003408"/>
    </source>
</evidence>
<evidence type="ECO:0000313" key="15">
    <source>
        <dbReference type="Proteomes" id="UP000005104"/>
    </source>
</evidence>
<dbReference type="OrthoDB" id="9776324at2"/>
<feature type="transmembrane region" description="Helical" evidence="13">
    <location>
        <begin position="242"/>
        <end position="267"/>
    </location>
</feature>
<dbReference type="PANTHER" id="PTHR43298">
    <property type="entry name" value="MULTIDRUG RESISTANCE PROTEIN NORM-RELATED"/>
    <property type="match status" value="1"/>
</dbReference>
<keyword evidence="15" id="KW-1185">Reference proteome</keyword>
<evidence type="ECO:0000256" key="9">
    <source>
        <dbReference type="ARBA" id="ARBA00022989"/>
    </source>
</evidence>
<feature type="transmembrane region" description="Helical" evidence="13">
    <location>
        <begin position="321"/>
        <end position="341"/>
    </location>
</feature>
<evidence type="ECO:0000256" key="13">
    <source>
        <dbReference type="SAM" id="Phobius"/>
    </source>
</evidence>
<feature type="transmembrane region" description="Helical" evidence="13">
    <location>
        <begin position="173"/>
        <end position="194"/>
    </location>
</feature>
<evidence type="ECO:0000256" key="2">
    <source>
        <dbReference type="ARBA" id="ARBA00004651"/>
    </source>
</evidence>
<feature type="transmembrane region" description="Helical" evidence="13">
    <location>
        <begin position="140"/>
        <end position="161"/>
    </location>
</feature>
<dbReference type="GO" id="GO:0042910">
    <property type="term" value="F:xenobiotic transmembrane transporter activity"/>
    <property type="evidence" value="ECO:0007669"/>
    <property type="project" value="InterPro"/>
</dbReference>
<dbReference type="NCBIfam" id="TIGR00797">
    <property type="entry name" value="matE"/>
    <property type="match status" value="1"/>
</dbReference>
<dbReference type="Proteomes" id="UP000005104">
    <property type="component" value="Chromosome"/>
</dbReference>
<feature type="transmembrane region" description="Helical" evidence="13">
    <location>
        <begin position="392"/>
        <end position="414"/>
    </location>
</feature>